<dbReference type="AlphaFoldDB" id="A0A4Y9YSR4"/>
<comment type="similarity">
    <text evidence="4">Belongs to the BMT2 family.</text>
</comment>
<feature type="binding site" evidence="4">
    <location>
        <position position="139"/>
    </location>
    <ligand>
        <name>S-adenosyl-L-methionine</name>
        <dbReference type="ChEBI" id="CHEBI:59789"/>
    </ligand>
</feature>
<evidence type="ECO:0000256" key="4">
    <source>
        <dbReference type="HAMAP-Rule" id="MF_03044"/>
    </source>
</evidence>
<dbReference type="EC" id="2.1.1.-" evidence="4"/>
<comment type="function">
    <text evidence="4">S-adenosyl-L-methionine-dependent methyltransferase that specifically methylates the N(1) position of an adenine present in helix 65 in 25S rRNA.</text>
</comment>
<comment type="caution">
    <text evidence="6">The sequence shown here is derived from an EMBL/GenBank/DDBJ whole genome shotgun (WGS) entry which is preliminary data.</text>
</comment>
<dbReference type="InterPro" id="IPR029063">
    <property type="entry name" value="SAM-dependent_MTases_sf"/>
</dbReference>
<keyword evidence="4" id="KW-0539">Nucleus</keyword>
<gene>
    <name evidence="6" type="ORF">EVG20_g5581</name>
</gene>
<dbReference type="Pfam" id="PF11968">
    <property type="entry name" value="Bmt2"/>
    <property type="match status" value="1"/>
</dbReference>
<evidence type="ECO:0000313" key="6">
    <source>
        <dbReference type="EMBL" id="TFY65464.1"/>
    </source>
</evidence>
<feature type="region of interest" description="Disordered" evidence="5">
    <location>
        <begin position="1"/>
        <end position="28"/>
    </location>
</feature>
<dbReference type="HAMAP" id="MF_03044">
    <property type="entry name" value="BMT2"/>
    <property type="match status" value="1"/>
</dbReference>
<dbReference type="GO" id="GO:0016433">
    <property type="term" value="F:rRNA (adenine) methyltransferase activity"/>
    <property type="evidence" value="ECO:0007669"/>
    <property type="project" value="UniProtKB-UniRule"/>
</dbReference>
<dbReference type="OrthoDB" id="5954793at2759"/>
<feature type="compositionally biased region" description="Low complexity" evidence="5">
    <location>
        <begin position="13"/>
        <end position="28"/>
    </location>
</feature>
<sequence>MARATKRKVPVTSSSKQPSASGSSNPHSSRTLIRRFHVLLKRQTQLRKEPTNASNKQTLAAVDKEIEELGGLSAYQRMSTIGQGSDRGGGSEKILVEWLKDLGWDDVKGRSKHRLLEVGALKPDNYSSCSSWLDVQPIDLHSQHPSILEQDFLLMDAMHHQGKWDLISLSLVVNFVPDANDRGRMLQLAHRMLRRDGLLFLALPLPCVTNSRYTTFEHLRALMEMIGFTQLQERWKPGGRMAYWLYRKAEPPTTPRDHRFQKKTVLRQGNRNNFAILLQLTSASPPA</sequence>
<evidence type="ECO:0000256" key="2">
    <source>
        <dbReference type="ARBA" id="ARBA00022679"/>
    </source>
</evidence>
<evidence type="ECO:0000256" key="3">
    <source>
        <dbReference type="ARBA" id="ARBA00022691"/>
    </source>
</evidence>
<evidence type="ECO:0000256" key="1">
    <source>
        <dbReference type="ARBA" id="ARBA00022603"/>
    </source>
</evidence>
<reference evidence="6 7" key="1">
    <citation type="submission" date="2019-02" db="EMBL/GenBank/DDBJ databases">
        <title>Genome sequencing of the rare red list fungi Dentipellis fragilis.</title>
        <authorList>
            <person name="Buettner E."/>
            <person name="Kellner H."/>
        </authorList>
    </citation>
    <scope>NUCLEOTIDE SEQUENCE [LARGE SCALE GENOMIC DNA]</scope>
    <source>
        <strain evidence="6 7">DSM 105465</strain>
    </source>
</reference>
<dbReference type="EMBL" id="SEOQ01000335">
    <property type="protein sequence ID" value="TFY65464.1"/>
    <property type="molecule type" value="Genomic_DNA"/>
</dbReference>
<dbReference type="InterPro" id="IPR021867">
    <property type="entry name" value="Bmt2/SAMTOR"/>
</dbReference>
<dbReference type="STRING" id="205917.A0A4Y9YSR4"/>
<evidence type="ECO:0000256" key="5">
    <source>
        <dbReference type="SAM" id="MobiDB-lite"/>
    </source>
</evidence>
<dbReference type="Gene3D" id="3.40.50.150">
    <property type="entry name" value="Vaccinia Virus protein VP39"/>
    <property type="match status" value="1"/>
</dbReference>
<dbReference type="GO" id="GO:0005730">
    <property type="term" value="C:nucleolus"/>
    <property type="evidence" value="ECO:0007669"/>
    <property type="project" value="UniProtKB-SubCell"/>
</dbReference>
<comment type="subcellular location">
    <subcellularLocation>
        <location evidence="4">Nucleus</location>
        <location evidence="4">Nucleolus</location>
    </subcellularLocation>
</comment>
<evidence type="ECO:0000313" key="7">
    <source>
        <dbReference type="Proteomes" id="UP000298327"/>
    </source>
</evidence>
<keyword evidence="7" id="KW-1185">Reference proteome</keyword>
<keyword evidence="1 4" id="KW-0489">Methyltransferase</keyword>
<dbReference type="SUPFAM" id="SSF53335">
    <property type="entry name" value="S-adenosyl-L-methionine-dependent methyltransferases"/>
    <property type="match status" value="1"/>
</dbReference>
<keyword evidence="3 4" id="KW-0949">S-adenosyl-L-methionine</keyword>
<dbReference type="Proteomes" id="UP000298327">
    <property type="component" value="Unassembled WGS sequence"/>
</dbReference>
<protein>
    <recommendedName>
        <fullName evidence="4">25S rRNA adenine-N(1) methyltransferase</fullName>
        <ecNumber evidence="4">2.1.1.-</ecNumber>
    </recommendedName>
</protein>
<dbReference type="PANTHER" id="PTHR21008:SF1">
    <property type="entry name" value="25S RRNA (ADENINE(2142)-N(1))-METHYLTRANSFERASE"/>
    <property type="match status" value="1"/>
</dbReference>
<feature type="binding site" evidence="4">
    <location>
        <position position="119"/>
    </location>
    <ligand>
        <name>S-adenosyl-L-methionine</name>
        <dbReference type="ChEBI" id="CHEBI:59789"/>
    </ligand>
</feature>
<keyword evidence="2 4" id="KW-0808">Transferase</keyword>
<organism evidence="6 7">
    <name type="scientific">Dentipellis fragilis</name>
    <dbReference type="NCBI Taxonomy" id="205917"/>
    <lineage>
        <taxon>Eukaryota</taxon>
        <taxon>Fungi</taxon>
        <taxon>Dikarya</taxon>
        <taxon>Basidiomycota</taxon>
        <taxon>Agaricomycotina</taxon>
        <taxon>Agaricomycetes</taxon>
        <taxon>Russulales</taxon>
        <taxon>Hericiaceae</taxon>
        <taxon>Dentipellis</taxon>
    </lineage>
</organism>
<dbReference type="PANTHER" id="PTHR21008">
    <property type="entry name" value="S-ADENOSYLMETHIONINE SENSOR UPSTREAM OF MTORC1-RELATED"/>
    <property type="match status" value="1"/>
</dbReference>
<accession>A0A4Y9YSR4</accession>
<name>A0A4Y9YSR4_9AGAM</name>
<proteinExistence type="inferred from homology"/>